<dbReference type="AlphaFoldDB" id="A0ABC8T2P1"/>
<proteinExistence type="inferred from homology"/>
<keyword evidence="3" id="KW-0732">Signal</keyword>
<feature type="transmembrane region" description="Helical" evidence="7">
    <location>
        <begin position="131"/>
        <end position="154"/>
    </location>
</feature>
<protein>
    <submittedName>
        <fullName evidence="8">Uncharacterized protein</fullName>
    </submittedName>
</protein>
<evidence type="ECO:0000256" key="7">
    <source>
        <dbReference type="SAM" id="Phobius"/>
    </source>
</evidence>
<feature type="transmembrane region" description="Helical" evidence="7">
    <location>
        <begin position="94"/>
        <end position="119"/>
    </location>
</feature>
<dbReference type="PANTHER" id="PTHR31769">
    <property type="entry name" value="OS07G0462200 PROTEIN-RELATED"/>
    <property type="match status" value="1"/>
</dbReference>
<dbReference type="InterPro" id="IPR052222">
    <property type="entry name" value="DESIGUAL"/>
</dbReference>
<dbReference type="EMBL" id="CAUOFW020003669">
    <property type="protein sequence ID" value="CAK9161368.1"/>
    <property type="molecule type" value="Genomic_DNA"/>
</dbReference>
<evidence type="ECO:0000256" key="2">
    <source>
        <dbReference type="ARBA" id="ARBA00022692"/>
    </source>
</evidence>
<evidence type="ECO:0000313" key="8">
    <source>
        <dbReference type="EMBL" id="CAK9161368.1"/>
    </source>
</evidence>
<sequence length="162" mass="17333">MAKILGIFACLLIVAVDITAGILGIKAEVAQNQEKHLRLWIFECKEPSHKAFLLGLAAATLLGLSHVLASLIGGCNCNVCTQEELQKASPSRQLSLACLLFMWIILAVGLSMLVIGTIANNKSRASCGFTHHHFLSIGGVLCMVHGLFCVAYYVTSTAAFSE</sequence>
<comment type="similarity">
    <text evidence="6">Belongs to the DESIGUAL family.</text>
</comment>
<evidence type="ECO:0000256" key="5">
    <source>
        <dbReference type="ARBA" id="ARBA00023136"/>
    </source>
</evidence>
<keyword evidence="2 7" id="KW-0812">Transmembrane</keyword>
<accession>A0ABC8T2P1</accession>
<dbReference type="InterPro" id="IPR009606">
    <property type="entry name" value="DEAL/Modifying_wall_lignin1/2"/>
</dbReference>
<evidence type="ECO:0000256" key="3">
    <source>
        <dbReference type="ARBA" id="ARBA00022729"/>
    </source>
</evidence>
<gene>
    <name evidence="8" type="ORF">ILEXP_LOCUS30166</name>
</gene>
<evidence type="ECO:0000256" key="6">
    <source>
        <dbReference type="ARBA" id="ARBA00029467"/>
    </source>
</evidence>
<name>A0ABC8T2P1_9AQUA</name>
<dbReference type="GO" id="GO:0012505">
    <property type="term" value="C:endomembrane system"/>
    <property type="evidence" value="ECO:0007669"/>
    <property type="project" value="UniProtKB-SubCell"/>
</dbReference>
<evidence type="ECO:0000256" key="4">
    <source>
        <dbReference type="ARBA" id="ARBA00022989"/>
    </source>
</evidence>
<dbReference type="Proteomes" id="UP001642360">
    <property type="component" value="Unassembled WGS sequence"/>
</dbReference>
<keyword evidence="4 7" id="KW-1133">Transmembrane helix</keyword>
<reference evidence="8 9" key="1">
    <citation type="submission" date="2024-02" db="EMBL/GenBank/DDBJ databases">
        <authorList>
            <person name="Vignale AGUSTIN F."/>
            <person name="Sosa J E."/>
            <person name="Modenutti C."/>
        </authorList>
    </citation>
    <scope>NUCLEOTIDE SEQUENCE [LARGE SCALE GENOMIC DNA]</scope>
</reference>
<comment type="subcellular location">
    <subcellularLocation>
        <location evidence="1">Endomembrane system</location>
        <topology evidence="1">Multi-pass membrane protein</topology>
    </subcellularLocation>
</comment>
<keyword evidence="9" id="KW-1185">Reference proteome</keyword>
<dbReference type="Pfam" id="PF06749">
    <property type="entry name" value="DUF1218"/>
    <property type="match status" value="1"/>
</dbReference>
<organism evidence="8 9">
    <name type="scientific">Ilex paraguariensis</name>
    <name type="common">yerba mate</name>
    <dbReference type="NCBI Taxonomy" id="185542"/>
    <lineage>
        <taxon>Eukaryota</taxon>
        <taxon>Viridiplantae</taxon>
        <taxon>Streptophyta</taxon>
        <taxon>Embryophyta</taxon>
        <taxon>Tracheophyta</taxon>
        <taxon>Spermatophyta</taxon>
        <taxon>Magnoliopsida</taxon>
        <taxon>eudicotyledons</taxon>
        <taxon>Gunneridae</taxon>
        <taxon>Pentapetalae</taxon>
        <taxon>asterids</taxon>
        <taxon>campanulids</taxon>
        <taxon>Aquifoliales</taxon>
        <taxon>Aquifoliaceae</taxon>
        <taxon>Ilex</taxon>
    </lineage>
</organism>
<keyword evidence="5 7" id="KW-0472">Membrane</keyword>
<evidence type="ECO:0000256" key="1">
    <source>
        <dbReference type="ARBA" id="ARBA00004127"/>
    </source>
</evidence>
<evidence type="ECO:0000313" key="9">
    <source>
        <dbReference type="Proteomes" id="UP001642360"/>
    </source>
</evidence>
<comment type="caution">
    <text evidence="8">The sequence shown here is derived from an EMBL/GenBank/DDBJ whole genome shotgun (WGS) entry which is preliminary data.</text>
</comment>
<feature type="transmembrane region" description="Helical" evidence="7">
    <location>
        <begin position="51"/>
        <end position="73"/>
    </location>
</feature>